<accession>A0A832DEZ3</accession>
<reference evidence="6" key="1">
    <citation type="journal article" date="2020" name="mSystems">
        <title>Genome- and Community-Level Interaction Insights into Carbon Utilization and Element Cycling Functions of Hydrothermarchaeota in Hydrothermal Sediment.</title>
        <authorList>
            <person name="Zhou Z."/>
            <person name="Liu Y."/>
            <person name="Xu W."/>
            <person name="Pan J."/>
            <person name="Luo Z.H."/>
            <person name="Li M."/>
        </authorList>
    </citation>
    <scope>NUCLEOTIDE SEQUENCE [LARGE SCALE GENOMIC DNA]</scope>
    <source>
        <strain evidence="6">SpSt-1257</strain>
    </source>
</reference>
<protein>
    <recommendedName>
        <fullName evidence="3">Ribosome maturation factor RimP</fullName>
    </recommendedName>
</protein>
<dbReference type="InterPro" id="IPR003728">
    <property type="entry name" value="Ribosome_maturation_RimP"/>
</dbReference>
<dbReference type="InterPro" id="IPR028998">
    <property type="entry name" value="RimP_C"/>
</dbReference>
<comment type="function">
    <text evidence="3">Required for maturation of 30S ribosomal subunits.</text>
</comment>
<proteinExistence type="inferred from homology"/>
<dbReference type="PANTHER" id="PTHR33867:SF1">
    <property type="entry name" value="RIBOSOME MATURATION FACTOR RIMP"/>
    <property type="match status" value="1"/>
</dbReference>
<feature type="domain" description="Ribosome maturation factor RimP C-terminal" evidence="5">
    <location>
        <begin position="85"/>
        <end position="145"/>
    </location>
</feature>
<dbReference type="InterPro" id="IPR028989">
    <property type="entry name" value="RimP_N"/>
</dbReference>
<dbReference type="FunFam" id="3.30.300.70:FF:000001">
    <property type="entry name" value="Ribosome maturation factor RimP"/>
    <property type="match status" value="1"/>
</dbReference>
<evidence type="ECO:0000256" key="1">
    <source>
        <dbReference type="ARBA" id="ARBA00022490"/>
    </source>
</evidence>
<sequence length="147" mass="16973">MKVEDRVKELLLPILEEKGFKLVDIEYIATKRPTLRIYIYNPEGTSIDDCEYVSKRIGSLLDVEDLIKTSYTLEVSSPGLDRKFKNPEEYNIFKGKEVIIKTKEPIDDKKVFKGTLEGMEDNIVKLKQNSTVIEIPLDKISQTKLDF</sequence>
<dbReference type="AlphaFoldDB" id="A0A832DEZ3"/>
<evidence type="ECO:0000259" key="4">
    <source>
        <dbReference type="Pfam" id="PF02576"/>
    </source>
</evidence>
<dbReference type="CDD" id="cd01734">
    <property type="entry name" value="YlxS_C"/>
    <property type="match status" value="1"/>
</dbReference>
<dbReference type="Pfam" id="PF02576">
    <property type="entry name" value="RimP_N"/>
    <property type="match status" value="1"/>
</dbReference>
<dbReference type="PANTHER" id="PTHR33867">
    <property type="entry name" value="RIBOSOME MATURATION FACTOR RIMP"/>
    <property type="match status" value="1"/>
</dbReference>
<name>A0A832DEZ3_9AQUI</name>
<organism evidence="6">
    <name type="scientific">Sulfurihydrogenibium azorense</name>
    <dbReference type="NCBI Taxonomy" id="309806"/>
    <lineage>
        <taxon>Bacteria</taxon>
        <taxon>Pseudomonadati</taxon>
        <taxon>Aquificota</taxon>
        <taxon>Aquificia</taxon>
        <taxon>Aquificales</taxon>
        <taxon>Hydrogenothermaceae</taxon>
        <taxon>Sulfurihydrogenibium</taxon>
    </lineage>
</organism>
<keyword evidence="1 3" id="KW-0963">Cytoplasm</keyword>
<dbReference type="GO" id="GO:0000028">
    <property type="term" value="P:ribosomal small subunit assembly"/>
    <property type="evidence" value="ECO:0007669"/>
    <property type="project" value="TreeGrafter"/>
</dbReference>
<evidence type="ECO:0000256" key="3">
    <source>
        <dbReference type="HAMAP-Rule" id="MF_01077"/>
    </source>
</evidence>
<comment type="similarity">
    <text evidence="3">Belongs to the RimP family.</text>
</comment>
<feature type="domain" description="Ribosome maturation factor RimP N-terminal" evidence="4">
    <location>
        <begin position="12"/>
        <end position="81"/>
    </location>
</feature>
<comment type="subcellular location">
    <subcellularLocation>
        <location evidence="3">Cytoplasm</location>
    </subcellularLocation>
</comment>
<dbReference type="HAMAP" id="MF_01077">
    <property type="entry name" value="RimP"/>
    <property type="match status" value="1"/>
</dbReference>
<dbReference type="Gene3D" id="2.30.30.180">
    <property type="entry name" value="Ribosome maturation factor RimP, C-terminal domain"/>
    <property type="match status" value="1"/>
</dbReference>
<evidence type="ECO:0000256" key="2">
    <source>
        <dbReference type="ARBA" id="ARBA00022517"/>
    </source>
</evidence>
<evidence type="ECO:0000259" key="5">
    <source>
        <dbReference type="Pfam" id="PF17384"/>
    </source>
</evidence>
<dbReference type="EMBL" id="DSFC01000238">
    <property type="protein sequence ID" value="HEV09572.1"/>
    <property type="molecule type" value="Genomic_DNA"/>
</dbReference>
<keyword evidence="2 3" id="KW-0690">Ribosome biogenesis</keyword>
<dbReference type="Proteomes" id="UP000885621">
    <property type="component" value="Unassembled WGS sequence"/>
</dbReference>
<dbReference type="SUPFAM" id="SSF75420">
    <property type="entry name" value="YhbC-like, N-terminal domain"/>
    <property type="match status" value="1"/>
</dbReference>
<dbReference type="Pfam" id="PF17384">
    <property type="entry name" value="DUF150_C"/>
    <property type="match status" value="1"/>
</dbReference>
<gene>
    <name evidence="3" type="primary">rimP</name>
    <name evidence="6" type="ORF">ENO34_04140</name>
</gene>
<dbReference type="GO" id="GO:0006412">
    <property type="term" value="P:translation"/>
    <property type="evidence" value="ECO:0007669"/>
    <property type="project" value="TreeGrafter"/>
</dbReference>
<evidence type="ECO:0000313" key="6">
    <source>
        <dbReference type="EMBL" id="HEV09572.1"/>
    </source>
</evidence>
<dbReference type="SUPFAM" id="SSF74942">
    <property type="entry name" value="YhbC-like, C-terminal domain"/>
    <property type="match status" value="1"/>
</dbReference>
<dbReference type="GO" id="GO:0005829">
    <property type="term" value="C:cytosol"/>
    <property type="evidence" value="ECO:0007669"/>
    <property type="project" value="TreeGrafter"/>
</dbReference>
<comment type="caution">
    <text evidence="6">The sequence shown here is derived from an EMBL/GenBank/DDBJ whole genome shotgun (WGS) entry which is preliminary data.</text>
</comment>
<dbReference type="InterPro" id="IPR036847">
    <property type="entry name" value="RimP_C_sf"/>
</dbReference>
<dbReference type="Gene3D" id="3.30.300.70">
    <property type="entry name" value="RimP-like superfamily, N-terminal"/>
    <property type="match status" value="1"/>
</dbReference>
<dbReference type="InterPro" id="IPR035956">
    <property type="entry name" value="RimP_N_sf"/>
</dbReference>